<keyword evidence="3" id="KW-0963">Cytoplasm</keyword>
<evidence type="ECO:0000256" key="5">
    <source>
        <dbReference type="ARBA" id="ARBA00022840"/>
    </source>
</evidence>
<accession>A0A2G2Z6Z6</accession>
<dbReference type="FunFam" id="3.30.420.40:FF:000404">
    <property type="entry name" value="Major actin"/>
    <property type="match status" value="1"/>
</dbReference>
<evidence type="ECO:0000256" key="4">
    <source>
        <dbReference type="ARBA" id="ARBA00022741"/>
    </source>
</evidence>
<evidence type="ECO:0000256" key="6">
    <source>
        <dbReference type="ARBA" id="ARBA00023212"/>
    </source>
</evidence>
<keyword evidence="9" id="KW-1185">Reference proteome</keyword>
<evidence type="ECO:0000256" key="2">
    <source>
        <dbReference type="ARBA" id="ARBA00006752"/>
    </source>
</evidence>
<proteinExistence type="inferred from homology"/>
<dbReference type="SMART" id="SM00268">
    <property type="entry name" value="ACTIN"/>
    <property type="match status" value="1"/>
</dbReference>
<dbReference type="SUPFAM" id="SSF53067">
    <property type="entry name" value="Actin-like ATPase domain"/>
    <property type="match status" value="1"/>
</dbReference>
<evidence type="ECO:0000256" key="1">
    <source>
        <dbReference type="ARBA" id="ARBA00004245"/>
    </source>
</evidence>
<comment type="similarity">
    <text evidence="2 7">Belongs to the actin family.</text>
</comment>
<sequence length="171" mass="19313">MICDMKETITYIALDFEHEIDKAKNCSKSVEKDFELPDGQVINIGTERFHCPELLFQPSLLGMEETGIHEKAYNSIMRCDDDIRKDLFANIVLSGGSTMFPGIAKRMSKEITALAPSSTKIKVIAPPERKRKYSTWIGGSIFASLANFQKMWIARDESDEYGPAIINRKCI</sequence>
<gene>
    <name evidence="8" type="ORF">T459_15829</name>
</gene>
<evidence type="ECO:0000256" key="3">
    <source>
        <dbReference type="ARBA" id="ARBA00022490"/>
    </source>
</evidence>
<dbReference type="GO" id="GO:0015629">
    <property type="term" value="C:actin cytoskeleton"/>
    <property type="evidence" value="ECO:0000318"/>
    <property type="project" value="GO_Central"/>
</dbReference>
<keyword evidence="5" id="KW-0067">ATP-binding</keyword>
<reference evidence="8 9" key="1">
    <citation type="journal article" date="2014" name="Nat. Genet.">
        <title>Genome sequence of the hot pepper provides insights into the evolution of pungency in Capsicum species.</title>
        <authorList>
            <person name="Kim S."/>
            <person name="Park M."/>
            <person name="Yeom S.I."/>
            <person name="Kim Y.M."/>
            <person name="Lee J.M."/>
            <person name="Lee H.A."/>
            <person name="Seo E."/>
            <person name="Choi J."/>
            <person name="Cheong K."/>
            <person name="Kim K.T."/>
            <person name="Jung K."/>
            <person name="Lee G.W."/>
            <person name="Oh S.K."/>
            <person name="Bae C."/>
            <person name="Kim S.B."/>
            <person name="Lee H.Y."/>
            <person name="Kim S.Y."/>
            <person name="Kim M.S."/>
            <person name="Kang B.C."/>
            <person name="Jo Y.D."/>
            <person name="Yang H.B."/>
            <person name="Jeong H.J."/>
            <person name="Kang W.H."/>
            <person name="Kwon J.K."/>
            <person name="Shin C."/>
            <person name="Lim J.Y."/>
            <person name="Park J.H."/>
            <person name="Huh J.H."/>
            <person name="Kim J.S."/>
            <person name="Kim B.D."/>
            <person name="Cohen O."/>
            <person name="Paran I."/>
            <person name="Suh M.C."/>
            <person name="Lee S.B."/>
            <person name="Kim Y.K."/>
            <person name="Shin Y."/>
            <person name="Noh S.J."/>
            <person name="Park J."/>
            <person name="Seo Y.S."/>
            <person name="Kwon S.Y."/>
            <person name="Kim H.A."/>
            <person name="Park J.M."/>
            <person name="Kim H.J."/>
            <person name="Choi S.B."/>
            <person name="Bosland P.W."/>
            <person name="Reeves G."/>
            <person name="Jo S.H."/>
            <person name="Lee B.W."/>
            <person name="Cho H.T."/>
            <person name="Choi H.S."/>
            <person name="Lee M.S."/>
            <person name="Yu Y."/>
            <person name="Do Choi Y."/>
            <person name="Park B.S."/>
            <person name="van Deynze A."/>
            <person name="Ashrafi H."/>
            <person name="Hill T."/>
            <person name="Kim W.T."/>
            <person name="Pai H.S."/>
            <person name="Ahn H.K."/>
            <person name="Yeam I."/>
            <person name="Giovannoni J.J."/>
            <person name="Rose J.K."/>
            <person name="Sorensen I."/>
            <person name="Lee S.J."/>
            <person name="Kim R.W."/>
            <person name="Choi I.Y."/>
            <person name="Choi B.S."/>
            <person name="Lim J.S."/>
            <person name="Lee Y.H."/>
            <person name="Choi D."/>
        </authorList>
    </citation>
    <scope>NUCLEOTIDE SEQUENCE [LARGE SCALE GENOMIC DNA]</scope>
    <source>
        <strain evidence="9">cv. CM334</strain>
    </source>
</reference>
<dbReference type="Pfam" id="PF00022">
    <property type="entry name" value="Actin"/>
    <property type="match status" value="1"/>
</dbReference>
<reference evidence="8 9" key="2">
    <citation type="journal article" date="2017" name="Genome Biol.">
        <title>New reference genome sequences of hot pepper reveal the massive evolution of plant disease-resistance genes by retroduplication.</title>
        <authorList>
            <person name="Kim S."/>
            <person name="Park J."/>
            <person name="Yeom S.I."/>
            <person name="Kim Y.M."/>
            <person name="Seo E."/>
            <person name="Kim K.T."/>
            <person name="Kim M.S."/>
            <person name="Lee J.M."/>
            <person name="Cheong K."/>
            <person name="Shin H.S."/>
            <person name="Kim S.B."/>
            <person name="Han K."/>
            <person name="Lee J."/>
            <person name="Park M."/>
            <person name="Lee H.A."/>
            <person name="Lee H.Y."/>
            <person name="Lee Y."/>
            <person name="Oh S."/>
            <person name="Lee J.H."/>
            <person name="Choi E."/>
            <person name="Choi E."/>
            <person name="Lee S.E."/>
            <person name="Jeon J."/>
            <person name="Kim H."/>
            <person name="Choi G."/>
            <person name="Song H."/>
            <person name="Lee J."/>
            <person name="Lee S.C."/>
            <person name="Kwon J.K."/>
            <person name="Lee H.Y."/>
            <person name="Koo N."/>
            <person name="Hong Y."/>
            <person name="Kim R.W."/>
            <person name="Kang W.H."/>
            <person name="Huh J.H."/>
            <person name="Kang B.C."/>
            <person name="Yang T.J."/>
            <person name="Lee Y.H."/>
            <person name="Bennetzen J.L."/>
            <person name="Choi D."/>
        </authorList>
    </citation>
    <scope>NUCLEOTIDE SEQUENCE [LARGE SCALE GENOMIC DNA]</scope>
    <source>
        <strain evidence="9">cv. CM334</strain>
    </source>
</reference>
<dbReference type="EMBL" id="AYRZ02000006">
    <property type="protein sequence ID" value="PHT77777.1"/>
    <property type="molecule type" value="Genomic_DNA"/>
</dbReference>
<keyword evidence="4" id="KW-0547">Nucleotide-binding</keyword>
<dbReference type="InterPro" id="IPR043129">
    <property type="entry name" value="ATPase_NBD"/>
</dbReference>
<comment type="caution">
    <text evidence="8">The sequence shown here is derived from an EMBL/GenBank/DDBJ whole genome shotgun (WGS) entry which is preliminary data.</text>
</comment>
<dbReference type="Gene3D" id="3.30.420.40">
    <property type="match status" value="2"/>
</dbReference>
<dbReference type="InterPro" id="IPR004000">
    <property type="entry name" value="Actin"/>
</dbReference>
<protein>
    <submittedName>
        <fullName evidence="8">Actin-75</fullName>
    </submittedName>
</protein>
<evidence type="ECO:0000256" key="7">
    <source>
        <dbReference type="RuleBase" id="RU000487"/>
    </source>
</evidence>
<dbReference type="STRING" id="4072.A0A2G2Z6Z6"/>
<name>A0A2G2Z6Z6_CAPAN</name>
<dbReference type="Gramene" id="PHT77777">
    <property type="protein sequence ID" value="PHT77777"/>
    <property type="gene ID" value="T459_15829"/>
</dbReference>
<dbReference type="PANTHER" id="PTHR11937">
    <property type="entry name" value="ACTIN"/>
    <property type="match status" value="1"/>
</dbReference>
<dbReference type="AlphaFoldDB" id="A0A2G2Z6Z6"/>
<dbReference type="GO" id="GO:0005524">
    <property type="term" value="F:ATP binding"/>
    <property type="evidence" value="ECO:0007669"/>
    <property type="project" value="UniProtKB-KW"/>
</dbReference>
<keyword evidence="6" id="KW-0206">Cytoskeleton</keyword>
<dbReference type="Proteomes" id="UP000222542">
    <property type="component" value="Unassembled WGS sequence"/>
</dbReference>
<organism evidence="8 9">
    <name type="scientific">Capsicum annuum</name>
    <name type="common">Capsicum pepper</name>
    <dbReference type="NCBI Taxonomy" id="4072"/>
    <lineage>
        <taxon>Eukaryota</taxon>
        <taxon>Viridiplantae</taxon>
        <taxon>Streptophyta</taxon>
        <taxon>Embryophyta</taxon>
        <taxon>Tracheophyta</taxon>
        <taxon>Spermatophyta</taxon>
        <taxon>Magnoliopsida</taxon>
        <taxon>eudicotyledons</taxon>
        <taxon>Gunneridae</taxon>
        <taxon>Pentapetalae</taxon>
        <taxon>asterids</taxon>
        <taxon>lamiids</taxon>
        <taxon>Solanales</taxon>
        <taxon>Solanaceae</taxon>
        <taxon>Solanoideae</taxon>
        <taxon>Capsiceae</taxon>
        <taxon>Capsicum</taxon>
    </lineage>
</organism>
<evidence type="ECO:0000313" key="9">
    <source>
        <dbReference type="Proteomes" id="UP000222542"/>
    </source>
</evidence>
<comment type="subcellular location">
    <subcellularLocation>
        <location evidence="1">Cytoplasm</location>
        <location evidence="1">Cytoskeleton</location>
    </subcellularLocation>
</comment>
<evidence type="ECO:0000313" key="8">
    <source>
        <dbReference type="EMBL" id="PHT77777.1"/>
    </source>
</evidence>
<dbReference type="Gene3D" id="3.90.640.10">
    <property type="entry name" value="Actin, Chain A, domain 4"/>
    <property type="match status" value="1"/>
</dbReference>
<dbReference type="OMA" id="MWITERE"/>